<organism evidence="2 3">
    <name type="scientific">Sordaria macrospora</name>
    <dbReference type="NCBI Taxonomy" id="5147"/>
    <lineage>
        <taxon>Eukaryota</taxon>
        <taxon>Fungi</taxon>
        <taxon>Dikarya</taxon>
        <taxon>Ascomycota</taxon>
        <taxon>Pezizomycotina</taxon>
        <taxon>Sordariomycetes</taxon>
        <taxon>Sordariomycetidae</taxon>
        <taxon>Sordariales</taxon>
        <taxon>Sordariaceae</taxon>
        <taxon>Sordaria</taxon>
    </lineage>
</organism>
<gene>
    <name evidence="2" type="ORF">SMACR_07781</name>
</gene>
<name>A0A8S8ZPR2_SORMA</name>
<feature type="region of interest" description="Disordered" evidence="1">
    <location>
        <begin position="1"/>
        <end position="35"/>
    </location>
</feature>
<feature type="compositionally biased region" description="Low complexity" evidence="1">
    <location>
        <begin position="1"/>
        <end position="16"/>
    </location>
</feature>
<accession>A0A8S8ZPR2</accession>
<dbReference type="VEuPathDB" id="FungiDB:SMAC_07781"/>
<comment type="caution">
    <text evidence="2">The sequence shown here is derived from an EMBL/GenBank/DDBJ whole genome shotgun (WGS) entry which is preliminary data.</text>
</comment>
<dbReference type="EMBL" id="NMPR01000109">
    <property type="protein sequence ID" value="KAA8630272.1"/>
    <property type="molecule type" value="Genomic_DNA"/>
</dbReference>
<proteinExistence type="predicted"/>
<protein>
    <submittedName>
        <fullName evidence="2">Uncharacterized protein</fullName>
    </submittedName>
</protein>
<sequence>MEISDSENSISTSTSTVDRPLHETEPADDLSGRIAQHKPNLAKWCPAWEESHPATWCRDPNPICGIRDDLALPLMDAKNEIIPRPLEKNKHVRPERIPDPRMWATEEEPRAALSQSDSTEMPVVPEDFTCDLPAVREIRERKWKLEEMDKMTDAERAKVWQDIAKEALEVMADSA</sequence>
<feature type="compositionally biased region" description="Basic and acidic residues" evidence="1">
    <location>
        <begin position="85"/>
        <end position="99"/>
    </location>
</feature>
<evidence type="ECO:0000256" key="1">
    <source>
        <dbReference type="SAM" id="MobiDB-lite"/>
    </source>
</evidence>
<evidence type="ECO:0000313" key="3">
    <source>
        <dbReference type="Proteomes" id="UP000433876"/>
    </source>
</evidence>
<dbReference type="Proteomes" id="UP000433876">
    <property type="component" value="Unassembled WGS sequence"/>
</dbReference>
<reference evidence="2 3" key="1">
    <citation type="submission" date="2017-07" db="EMBL/GenBank/DDBJ databases">
        <title>Genome sequence of the Sordaria macrospora wild type strain R19027.</title>
        <authorList>
            <person name="Nowrousian M."/>
            <person name="Teichert I."/>
            <person name="Kueck U."/>
        </authorList>
    </citation>
    <scope>NUCLEOTIDE SEQUENCE [LARGE SCALE GENOMIC DNA]</scope>
    <source>
        <strain evidence="2 3">R19027</strain>
        <tissue evidence="2">Mycelium</tissue>
    </source>
</reference>
<feature type="region of interest" description="Disordered" evidence="1">
    <location>
        <begin position="85"/>
        <end position="127"/>
    </location>
</feature>
<evidence type="ECO:0000313" key="2">
    <source>
        <dbReference type="EMBL" id="KAA8630272.1"/>
    </source>
</evidence>
<dbReference type="AlphaFoldDB" id="A0A8S8ZPR2"/>